<dbReference type="AlphaFoldDB" id="H5Y593"/>
<organism evidence="1 2">
    <name type="scientific">Desulfosporosinus youngiae DSM 17734</name>
    <dbReference type="NCBI Taxonomy" id="768710"/>
    <lineage>
        <taxon>Bacteria</taxon>
        <taxon>Bacillati</taxon>
        <taxon>Bacillota</taxon>
        <taxon>Clostridia</taxon>
        <taxon>Eubacteriales</taxon>
        <taxon>Desulfitobacteriaceae</taxon>
        <taxon>Desulfosporosinus</taxon>
    </lineage>
</organism>
<protein>
    <submittedName>
        <fullName evidence="1">Uncharacterized protein</fullName>
    </submittedName>
</protein>
<name>H5Y593_9FIRM</name>
<dbReference type="Proteomes" id="UP000005104">
    <property type="component" value="Chromosome"/>
</dbReference>
<keyword evidence="2" id="KW-1185">Reference proteome</keyword>
<dbReference type="RefSeq" id="WP_007784474.1">
    <property type="nucleotide sequence ID" value="NZ_CM001441.1"/>
</dbReference>
<reference evidence="1 2" key="1">
    <citation type="submission" date="2011-11" db="EMBL/GenBank/DDBJ databases">
        <title>The Noncontiguous Finished genome of Desulfosporosinus youngiae DSM 17734.</title>
        <authorList>
            <consortium name="US DOE Joint Genome Institute (JGI-PGF)"/>
            <person name="Lucas S."/>
            <person name="Han J."/>
            <person name="Lapidus A."/>
            <person name="Cheng J.-F."/>
            <person name="Goodwin L."/>
            <person name="Pitluck S."/>
            <person name="Peters L."/>
            <person name="Ovchinnikova G."/>
            <person name="Lu M."/>
            <person name="Land M.L."/>
            <person name="Hauser L."/>
            <person name="Pester M."/>
            <person name="Spring S."/>
            <person name="Ollivier B."/>
            <person name="Rattei T."/>
            <person name="Klenk H.-P."/>
            <person name="Wagner M."/>
            <person name="Loy A."/>
            <person name="Woyke T.J."/>
        </authorList>
    </citation>
    <scope>NUCLEOTIDE SEQUENCE [LARGE SCALE GENOMIC DNA]</scope>
    <source>
        <strain evidence="1 2">DSM 17734</strain>
    </source>
</reference>
<sequence>MRANLLSILSNFTVEEIEFLIEYHNALGMINNMEEIMKIKEREEKLSGLTWAIFSSNLEASHKESIVEDFIKKNISERDFFLLTIAICEENPEVASYISTPYGC</sequence>
<dbReference type="HOGENOM" id="CLU_2245647_0_0_9"/>
<evidence type="ECO:0000313" key="1">
    <source>
        <dbReference type="EMBL" id="EHQ90197.1"/>
    </source>
</evidence>
<evidence type="ECO:0000313" key="2">
    <source>
        <dbReference type="Proteomes" id="UP000005104"/>
    </source>
</evidence>
<gene>
    <name evidence="1" type="ORF">DesyoDRAFT_3163</name>
</gene>
<dbReference type="EMBL" id="CM001441">
    <property type="protein sequence ID" value="EHQ90197.1"/>
    <property type="molecule type" value="Genomic_DNA"/>
</dbReference>
<proteinExistence type="predicted"/>
<accession>H5Y593</accession>